<evidence type="ECO:0000313" key="1">
    <source>
        <dbReference type="EMBL" id="KAJ9550734.1"/>
    </source>
</evidence>
<evidence type="ECO:0000313" key="2">
    <source>
        <dbReference type="Proteomes" id="UP001172457"/>
    </source>
</evidence>
<dbReference type="AlphaFoldDB" id="A0AA38SZB2"/>
<keyword evidence="2" id="KW-1185">Reference proteome</keyword>
<reference evidence="1" key="1">
    <citation type="submission" date="2023-03" db="EMBL/GenBank/DDBJ databases">
        <title>Chromosome-scale reference genome and RAD-based genetic map of yellow starthistle (Centaurea solstitialis) reveal putative structural variation and QTLs associated with invader traits.</title>
        <authorList>
            <person name="Reatini B."/>
            <person name="Cang F.A."/>
            <person name="Jiang Q."/>
            <person name="Mckibben M.T.W."/>
            <person name="Barker M.S."/>
            <person name="Rieseberg L.H."/>
            <person name="Dlugosch K.M."/>
        </authorList>
    </citation>
    <scope>NUCLEOTIDE SEQUENCE</scope>
    <source>
        <strain evidence="1">CAN-66</strain>
        <tissue evidence="1">Leaf</tissue>
    </source>
</reference>
<organism evidence="1 2">
    <name type="scientific">Centaurea solstitialis</name>
    <name type="common">yellow star-thistle</name>
    <dbReference type="NCBI Taxonomy" id="347529"/>
    <lineage>
        <taxon>Eukaryota</taxon>
        <taxon>Viridiplantae</taxon>
        <taxon>Streptophyta</taxon>
        <taxon>Embryophyta</taxon>
        <taxon>Tracheophyta</taxon>
        <taxon>Spermatophyta</taxon>
        <taxon>Magnoliopsida</taxon>
        <taxon>eudicotyledons</taxon>
        <taxon>Gunneridae</taxon>
        <taxon>Pentapetalae</taxon>
        <taxon>asterids</taxon>
        <taxon>campanulids</taxon>
        <taxon>Asterales</taxon>
        <taxon>Asteraceae</taxon>
        <taxon>Carduoideae</taxon>
        <taxon>Cardueae</taxon>
        <taxon>Centaureinae</taxon>
        <taxon>Centaurea</taxon>
    </lineage>
</organism>
<name>A0AA38SZB2_9ASTR</name>
<sequence>MWLLVVVFLECVNAHKAPTPTGYGNMDSGLRSSYSQFAADASYPSSYGRQSYGGYGMSDSDPYSSYRMLIM</sequence>
<dbReference type="Proteomes" id="UP001172457">
    <property type="component" value="Chromosome 4"/>
</dbReference>
<comment type="caution">
    <text evidence="1">The sequence shown here is derived from an EMBL/GenBank/DDBJ whole genome shotgun (WGS) entry which is preliminary data.</text>
</comment>
<protein>
    <submittedName>
        <fullName evidence="1">Uncharacterized protein</fullName>
    </submittedName>
</protein>
<accession>A0AA38SZB2</accession>
<proteinExistence type="predicted"/>
<gene>
    <name evidence="1" type="ORF">OSB04_014779</name>
</gene>
<dbReference type="EMBL" id="JARYMX010000004">
    <property type="protein sequence ID" value="KAJ9550734.1"/>
    <property type="molecule type" value="Genomic_DNA"/>
</dbReference>